<name>C4YA85_CLAL4</name>
<dbReference type="VEuPathDB" id="FungiDB:CLUG_05023"/>
<sequence length="413" mass="46016">MSLWPQSSGESSDEFSAGSPVGAAGSPVGSVSPISTCHRCSTDRSTFSVNSHWQPAGEKDSDTEISQSALFPAESVSSCSENSSFFNSDGTRRLGSRIFLVVAILSAFFVTALEAFLFGLINVHRESFSDDKRYLEMSIFLALFIFAGIYQTVVVVVALWSENITLLAVLCLFYASMLMYTGIQYKEVSSRIHLHLSAPWEAATMVANIAAICVLATTLVVQSGLVYFVLRKHLRWCNFKKTGASVEIKRLYSYFQLHRCLLVFDFFFFVGFTVQFLVIMVSDKRSVEFVLTCCMLPLTVVVLVASDFAATRELVLLSATTVLFFVAGSVYVLFKMVRLFTKYTSAYNVALTPGNYFPGRTSLICFGCVTLVFLMGTIVMEGVAMYGYNRGLLPYVSTYYSWWKKGESRRHRV</sequence>
<evidence type="ECO:0000256" key="1">
    <source>
        <dbReference type="SAM" id="MobiDB-lite"/>
    </source>
</evidence>
<dbReference type="InParanoid" id="C4YA85"/>
<feature type="transmembrane region" description="Helical" evidence="2">
    <location>
        <begin position="166"/>
        <end position="185"/>
    </location>
</feature>
<feature type="transmembrane region" description="Helical" evidence="2">
    <location>
        <begin position="98"/>
        <end position="119"/>
    </location>
</feature>
<evidence type="ECO:0000256" key="2">
    <source>
        <dbReference type="SAM" id="Phobius"/>
    </source>
</evidence>
<accession>C4YA85</accession>
<dbReference type="GeneID" id="8495474"/>
<evidence type="ECO:0000313" key="3">
    <source>
        <dbReference type="EMBL" id="EEQ40895.1"/>
    </source>
</evidence>
<dbReference type="GO" id="GO:0005794">
    <property type="term" value="C:Golgi apparatus"/>
    <property type="evidence" value="ECO:0007669"/>
    <property type="project" value="TreeGrafter"/>
</dbReference>
<feature type="transmembrane region" description="Helical" evidence="2">
    <location>
        <begin position="314"/>
        <end position="334"/>
    </location>
</feature>
<evidence type="ECO:0000313" key="4">
    <source>
        <dbReference type="Proteomes" id="UP000007703"/>
    </source>
</evidence>
<feature type="transmembrane region" description="Helical" evidence="2">
    <location>
        <begin position="361"/>
        <end position="380"/>
    </location>
</feature>
<gene>
    <name evidence="3" type="ORF">CLUG_05023</name>
</gene>
<feature type="transmembrane region" description="Helical" evidence="2">
    <location>
        <begin position="139"/>
        <end position="159"/>
    </location>
</feature>
<keyword evidence="2" id="KW-0812">Transmembrane</keyword>
<dbReference type="EMBL" id="CH408081">
    <property type="protein sequence ID" value="EEQ40895.1"/>
    <property type="molecule type" value="Genomic_DNA"/>
</dbReference>
<dbReference type="Proteomes" id="UP000007703">
    <property type="component" value="Unassembled WGS sequence"/>
</dbReference>
<dbReference type="OMA" id="FWTRREN"/>
<protein>
    <submittedName>
        <fullName evidence="3">Uncharacterized protein</fullName>
    </submittedName>
</protein>
<feature type="transmembrane region" description="Helical" evidence="2">
    <location>
        <begin position="287"/>
        <end position="305"/>
    </location>
</feature>
<reference evidence="3 4" key="1">
    <citation type="journal article" date="2009" name="Nature">
        <title>Evolution of pathogenicity and sexual reproduction in eight Candida genomes.</title>
        <authorList>
            <person name="Butler G."/>
            <person name="Rasmussen M.D."/>
            <person name="Lin M.F."/>
            <person name="Santos M.A."/>
            <person name="Sakthikumar S."/>
            <person name="Munro C.A."/>
            <person name="Rheinbay E."/>
            <person name="Grabherr M."/>
            <person name="Forche A."/>
            <person name="Reedy J.L."/>
            <person name="Agrafioti I."/>
            <person name="Arnaud M.B."/>
            <person name="Bates S."/>
            <person name="Brown A.J."/>
            <person name="Brunke S."/>
            <person name="Costanzo M.C."/>
            <person name="Fitzpatrick D.A."/>
            <person name="de Groot P.W."/>
            <person name="Harris D."/>
            <person name="Hoyer L.L."/>
            <person name="Hube B."/>
            <person name="Klis F.M."/>
            <person name="Kodira C."/>
            <person name="Lennard N."/>
            <person name="Logue M.E."/>
            <person name="Martin R."/>
            <person name="Neiman A.M."/>
            <person name="Nikolaou E."/>
            <person name="Quail M.A."/>
            <person name="Quinn J."/>
            <person name="Santos M.C."/>
            <person name="Schmitzberger F.F."/>
            <person name="Sherlock G."/>
            <person name="Shah P."/>
            <person name="Silverstein K.A."/>
            <person name="Skrzypek M.S."/>
            <person name="Soll D."/>
            <person name="Staggs R."/>
            <person name="Stansfield I."/>
            <person name="Stumpf M.P."/>
            <person name="Sudbery P.E."/>
            <person name="Srikantha T."/>
            <person name="Zeng Q."/>
            <person name="Berman J."/>
            <person name="Berriman M."/>
            <person name="Heitman J."/>
            <person name="Gow N.A."/>
            <person name="Lorenz M.C."/>
            <person name="Birren B.W."/>
            <person name="Kellis M."/>
            <person name="Cuomo C.A."/>
        </authorList>
    </citation>
    <scope>NUCLEOTIDE SEQUENCE [LARGE SCALE GENOMIC DNA]</scope>
    <source>
        <strain evidence="3 4">ATCC 42720</strain>
    </source>
</reference>
<keyword evidence="2" id="KW-0472">Membrane</keyword>
<keyword evidence="2" id="KW-1133">Transmembrane helix</keyword>
<dbReference type="KEGG" id="clu:CLUG_05023"/>
<organism evidence="3 4">
    <name type="scientific">Clavispora lusitaniae (strain ATCC 42720)</name>
    <name type="common">Yeast</name>
    <name type="synonym">Candida lusitaniae</name>
    <dbReference type="NCBI Taxonomy" id="306902"/>
    <lineage>
        <taxon>Eukaryota</taxon>
        <taxon>Fungi</taxon>
        <taxon>Dikarya</taxon>
        <taxon>Ascomycota</taxon>
        <taxon>Saccharomycotina</taxon>
        <taxon>Pichiomycetes</taxon>
        <taxon>Metschnikowiaceae</taxon>
        <taxon>Clavispora</taxon>
    </lineage>
</organism>
<dbReference type="AlphaFoldDB" id="C4YA85"/>
<feature type="transmembrane region" description="Helical" evidence="2">
    <location>
        <begin position="205"/>
        <end position="230"/>
    </location>
</feature>
<feature type="transmembrane region" description="Helical" evidence="2">
    <location>
        <begin position="260"/>
        <end position="281"/>
    </location>
</feature>
<dbReference type="InterPro" id="IPR040410">
    <property type="entry name" value="UPF0658_Golgi"/>
</dbReference>
<dbReference type="HOGENOM" id="CLU_029564_4_1_1"/>
<dbReference type="PANTHER" id="PTHR34391">
    <property type="entry name" value="UPF0658 GOLGI APPARATUS MEMBRANE PROTEIN C1952.10C-RELATED"/>
    <property type="match status" value="1"/>
</dbReference>
<proteinExistence type="predicted"/>
<feature type="compositionally biased region" description="Polar residues" evidence="1">
    <location>
        <begin position="1"/>
        <end position="10"/>
    </location>
</feature>
<feature type="region of interest" description="Disordered" evidence="1">
    <location>
        <begin position="1"/>
        <end position="32"/>
    </location>
</feature>
<dbReference type="PANTHER" id="PTHR34391:SF1">
    <property type="entry name" value="UPF0658 GOLGI APPARATUS MEMBRANE PROTEIN C1952.10C-RELATED"/>
    <property type="match status" value="1"/>
</dbReference>
<dbReference type="OrthoDB" id="2448307at2759"/>